<dbReference type="EMBL" id="VSRR010000436">
    <property type="protein sequence ID" value="MPC15554.1"/>
    <property type="molecule type" value="Genomic_DNA"/>
</dbReference>
<sequence>MGWMGCDPSTKGWSGDAGWLGAGCPTSSIISWARVGAMRARMQASIQDIQATRNENATYAPKILTNILVNNNTIDNNNINNNTITFTVCSSFEFIRVLPQTLLPDSTGTFFVSPGTAPSTRSVPRTPSHLE</sequence>
<organism evidence="1 2">
    <name type="scientific">Portunus trituberculatus</name>
    <name type="common">Swimming crab</name>
    <name type="synonym">Neptunus trituberculatus</name>
    <dbReference type="NCBI Taxonomy" id="210409"/>
    <lineage>
        <taxon>Eukaryota</taxon>
        <taxon>Metazoa</taxon>
        <taxon>Ecdysozoa</taxon>
        <taxon>Arthropoda</taxon>
        <taxon>Crustacea</taxon>
        <taxon>Multicrustacea</taxon>
        <taxon>Malacostraca</taxon>
        <taxon>Eumalacostraca</taxon>
        <taxon>Eucarida</taxon>
        <taxon>Decapoda</taxon>
        <taxon>Pleocyemata</taxon>
        <taxon>Brachyura</taxon>
        <taxon>Eubrachyura</taxon>
        <taxon>Portunoidea</taxon>
        <taxon>Portunidae</taxon>
        <taxon>Portuninae</taxon>
        <taxon>Portunus</taxon>
    </lineage>
</organism>
<comment type="caution">
    <text evidence="1">The sequence shown here is derived from an EMBL/GenBank/DDBJ whole genome shotgun (WGS) entry which is preliminary data.</text>
</comment>
<dbReference type="AlphaFoldDB" id="A0A5B7D3P6"/>
<name>A0A5B7D3P6_PORTR</name>
<protein>
    <submittedName>
        <fullName evidence="1">Uncharacterized protein</fullName>
    </submittedName>
</protein>
<gene>
    <name evidence="1" type="ORF">E2C01_008351</name>
</gene>
<proteinExistence type="predicted"/>
<reference evidence="1 2" key="1">
    <citation type="submission" date="2019-05" db="EMBL/GenBank/DDBJ databases">
        <title>Another draft genome of Portunus trituberculatus and its Hox gene families provides insights of decapod evolution.</title>
        <authorList>
            <person name="Jeong J.-H."/>
            <person name="Song I."/>
            <person name="Kim S."/>
            <person name="Choi T."/>
            <person name="Kim D."/>
            <person name="Ryu S."/>
            <person name="Kim W."/>
        </authorList>
    </citation>
    <scope>NUCLEOTIDE SEQUENCE [LARGE SCALE GENOMIC DNA]</scope>
    <source>
        <tissue evidence="1">Muscle</tissue>
    </source>
</reference>
<evidence type="ECO:0000313" key="1">
    <source>
        <dbReference type="EMBL" id="MPC15554.1"/>
    </source>
</evidence>
<keyword evidence="2" id="KW-1185">Reference proteome</keyword>
<evidence type="ECO:0000313" key="2">
    <source>
        <dbReference type="Proteomes" id="UP000324222"/>
    </source>
</evidence>
<dbReference type="Proteomes" id="UP000324222">
    <property type="component" value="Unassembled WGS sequence"/>
</dbReference>
<accession>A0A5B7D3P6</accession>